<dbReference type="GO" id="GO:0006534">
    <property type="term" value="P:cysteine metabolic process"/>
    <property type="evidence" value="ECO:0007669"/>
    <property type="project" value="UniProtKB-UniRule"/>
</dbReference>
<organism evidence="11 12">
    <name type="scientific">Pigmentiphaga aceris</name>
    <dbReference type="NCBI Taxonomy" id="1940612"/>
    <lineage>
        <taxon>Bacteria</taxon>
        <taxon>Pseudomonadati</taxon>
        <taxon>Pseudomonadota</taxon>
        <taxon>Betaproteobacteria</taxon>
        <taxon>Burkholderiales</taxon>
        <taxon>Alcaligenaceae</taxon>
        <taxon>Pigmentiphaga</taxon>
    </lineage>
</organism>
<dbReference type="Proteomes" id="UP000325161">
    <property type="component" value="Chromosome"/>
</dbReference>
<proteinExistence type="inferred from homology"/>
<accession>A0A5C0AVQ1</accession>
<dbReference type="KEGG" id="pacr:FXN63_11750"/>
<feature type="compositionally biased region" description="Polar residues" evidence="9">
    <location>
        <begin position="234"/>
        <end position="246"/>
    </location>
</feature>
<feature type="region of interest" description="Disordered" evidence="9">
    <location>
        <begin position="223"/>
        <end position="247"/>
    </location>
</feature>
<protein>
    <recommendedName>
        <fullName evidence="3 8">Cysteine desulfurase</fullName>
        <ecNumber evidence="3 8">2.8.1.7</ecNumber>
    </recommendedName>
</protein>
<dbReference type="NCBIfam" id="NF041166">
    <property type="entry name" value="f2_encap_cargo1"/>
    <property type="match status" value="1"/>
</dbReference>
<keyword evidence="5 8" id="KW-0663">Pyridoxal phosphate</keyword>
<dbReference type="PROSITE" id="PS00595">
    <property type="entry name" value="AA_TRANSFER_CLASS_5"/>
    <property type="match status" value="1"/>
</dbReference>
<comment type="catalytic activity">
    <reaction evidence="6 8">
        <text>(sulfur carrier)-H + L-cysteine = (sulfur carrier)-SH + L-alanine</text>
        <dbReference type="Rhea" id="RHEA:43892"/>
        <dbReference type="Rhea" id="RHEA-COMP:14737"/>
        <dbReference type="Rhea" id="RHEA-COMP:14739"/>
        <dbReference type="ChEBI" id="CHEBI:29917"/>
        <dbReference type="ChEBI" id="CHEBI:35235"/>
        <dbReference type="ChEBI" id="CHEBI:57972"/>
        <dbReference type="ChEBI" id="CHEBI:64428"/>
        <dbReference type="EC" id="2.8.1.7"/>
    </reaction>
</comment>
<dbReference type="EC" id="2.8.1.7" evidence="3 8"/>
<evidence type="ECO:0000256" key="3">
    <source>
        <dbReference type="ARBA" id="ARBA00012239"/>
    </source>
</evidence>
<dbReference type="RefSeq" id="WP_148815026.1">
    <property type="nucleotide sequence ID" value="NZ_CP043046.1"/>
</dbReference>
<dbReference type="InterPro" id="IPR015422">
    <property type="entry name" value="PyrdxlP-dep_Trfase_small"/>
</dbReference>
<evidence type="ECO:0000256" key="9">
    <source>
        <dbReference type="SAM" id="MobiDB-lite"/>
    </source>
</evidence>
<dbReference type="InterPro" id="IPR015424">
    <property type="entry name" value="PyrdxlP-dep_Trfase"/>
</dbReference>
<dbReference type="Gene3D" id="3.40.640.10">
    <property type="entry name" value="Type I PLP-dependent aspartate aminotransferase-like (Major domain)"/>
    <property type="match status" value="1"/>
</dbReference>
<name>A0A5C0AVQ1_9BURK</name>
<dbReference type="PANTHER" id="PTHR43586">
    <property type="entry name" value="CYSTEINE DESULFURASE"/>
    <property type="match status" value="1"/>
</dbReference>
<feature type="domain" description="Aminotransferase class V" evidence="10">
    <location>
        <begin position="314"/>
        <end position="683"/>
    </location>
</feature>
<dbReference type="Pfam" id="PF00266">
    <property type="entry name" value="Aminotran_5"/>
    <property type="match status" value="1"/>
</dbReference>
<evidence type="ECO:0000259" key="10">
    <source>
        <dbReference type="Pfam" id="PF00266"/>
    </source>
</evidence>
<keyword evidence="12" id="KW-1185">Reference proteome</keyword>
<evidence type="ECO:0000256" key="6">
    <source>
        <dbReference type="ARBA" id="ARBA00050776"/>
    </source>
</evidence>
<evidence type="ECO:0000256" key="7">
    <source>
        <dbReference type="RuleBase" id="RU004504"/>
    </source>
</evidence>
<evidence type="ECO:0000256" key="4">
    <source>
        <dbReference type="ARBA" id="ARBA00022679"/>
    </source>
</evidence>
<dbReference type="InterPro" id="IPR000192">
    <property type="entry name" value="Aminotrans_V_dom"/>
</dbReference>
<comment type="function">
    <text evidence="8">Catalyzes the removal of elemental sulfur and selenium atoms from L-cysteine, L-cystine, L-selenocysteine, and L-selenocystine to produce L-alanine.</text>
</comment>
<evidence type="ECO:0000256" key="1">
    <source>
        <dbReference type="ARBA" id="ARBA00001933"/>
    </source>
</evidence>
<keyword evidence="4 8" id="KW-0808">Transferase</keyword>
<evidence type="ECO:0000256" key="8">
    <source>
        <dbReference type="RuleBase" id="RU004506"/>
    </source>
</evidence>
<comment type="cofactor">
    <cofactor evidence="1 7">
        <name>pyridoxal 5'-phosphate</name>
        <dbReference type="ChEBI" id="CHEBI:597326"/>
    </cofactor>
</comment>
<dbReference type="AlphaFoldDB" id="A0A5C0AVQ1"/>
<dbReference type="InterPro" id="IPR020578">
    <property type="entry name" value="Aminotrans_V_PyrdxlP_BS"/>
</dbReference>
<gene>
    <name evidence="11" type="primary">sufS</name>
    <name evidence="11" type="ORF">FXN63_11750</name>
</gene>
<evidence type="ECO:0000313" key="12">
    <source>
        <dbReference type="Proteomes" id="UP000325161"/>
    </source>
</evidence>
<evidence type="ECO:0000313" key="11">
    <source>
        <dbReference type="EMBL" id="QEI06428.1"/>
    </source>
</evidence>
<dbReference type="OrthoDB" id="9808002at2"/>
<dbReference type="CDD" id="cd06453">
    <property type="entry name" value="SufS_like"/>
    <property type="match status" value="1"/>
</dbReference>
<dbReference type="InterPro" id="IPR015421">
    <property type="entry name" value="PyrdxlP-dep_Trfase_major"/>
</dbReference>
<dbReference type="NCBIfam" id="TIGR01979">
    <property type="entry name" value="sufS"/>
    <property type="match status" value="1"/>
</dbReference>
<dbReference type="GO" id="GO:0030170">
    <property type="term" value="F:pyridoxal phosphate binding"/>
    <property type="evidence" value="ECO:0007669"/>
    <property type="project" value="UniProtKB-UniRule"/>
</dbReference>
<comment type="similarity">
    <text evidence="2 8">Belongs to the class-V pyridoxal-phosphate-dependent aminotransferase family. Csd subfamily.</text>
</comment>
<sequence>MSIPASPPRFAELPDGVPHAPEAPIDPAVLARMATAFFSALPGQSANLDGVSAARGLPAAPPASAAALSLPQSVPPGVQAPLNVAPAGSPLVSPAGFGPNVPGTPIPQGQIPGSNLLPASPAQLPSLAHRAPALLPHAPAGNGVPDNVYSAVPAYEPRFGSGVTGVPPATSVQSYPASPETPYYFLDGFHGEPGRNQSAPAAPGNVLGGTVIRDDLVSQALRGPIDSVGPLSHAQPSSRGLPTQSVGAAGASAEPKYYFVDSVVLPSGYVTPAKPDPRGNVPQAGQSQRQPFDVNAVRRDFPVLQERVNGRQLVWFDNAATTHKPQSVIDRIAYFYAHENSNIHRAAHELAARATDAYEGARERVRHFLNAPDVNEVIFVRGTTEAINLVAKSWGAQHVGEGDEIIVSNLEHHANIVPWQQLAAAKGARLRVIPVDDSGQILLDEYRKLLNDRTKIVAVTQVSNALGTITPIKEIVELAHRAGAKTLVDGAQSVSHMRVDVQDLGTDFFVFSGHKLFGPTGIGVVWGKREVLEDMPPWQGGGNMIADVTFEKTIFQPIPNKFEAGTGNIADAVGLGAAIDYINRLGIENIGRYEHDLLVYGMKHLAEIKGVRLVGTAAEKASVMSFVLAGYSTEDVGQALNKEGIAVRTGHHCAQPILRRFGLETTVRPSLAFYNTFEEIDRLLAVVQRLSLQRRAG</sequence>
<evidence type="ECO:0000256" key="2">
    <source>
        <dbReference type="ARBA" id="ARBA00010447"/>
    </source>
</evidence>
<dbReference type="SUPFAM" id="SSF53383">
    <property type="entry name" value="PLP-dependent transferases"/>
    <property type="match status" value="1"/>
</dbReference>
<reference evidence="11 12" key="1">
    <citation type="submission" date="2019-08" db="EMBL/GenBank/DDBJ databases">
        <title>Amphibian skin-associated Pigmentiphaga: genome sequence and occurrence across geography and hosts.</title>
        <authorList>
            <person name="Bletz M.C."/>
            <person name="Bunk B."/>
            <person name="Sproeer C."/>
            <person name="Biwer P."/>
            <person name="Reiter S."/>
            <person name="Rabemananjara F.C.E."/>
            <person name="Schulz S."/>
            <person name="Overmann J."/>
            <person name="Vences M."/>
        </authorList>
    </citation>
    <scope>NUCLEOTIDE SEQUENCE [LARGE SCALE GENOMIC DNA]</scope>
    <source>
        <strain evidence="11 12">Mada1488</strain>
    </source>
</reference>
<dbReference type="GO" id="GO:0031071">
    <property type="term" value="F:cysteine desulfurase activity"/>
    <property type="evidence" value="ECO:0007669"/>
    <property type="project" value="UniProtKB-UniRule"/>
</dbReference>
<dbReference type="InterPro" id="IPR010970">
    <property type="entry name" value="Cys_dSase_SufS"/>
</dbReference>
<evidence type="ECO:0000256" key="5">
    <source>
        <dbReference type="ARBA" id="ARBA00022898"/>
    </source>
</evidence>
<dbReference type="EMBL" id="CP043046">
    <property type="protein sequence ID" value="QEI06428.1"/>
    <property type="molecule type" value="Genomic_DNA"/>
</dbReference>
<dbReference type="PANTHER" id="PTHR43586:SF8">
    <property type="entry name" value="CYSTEINE DESULFURASE 1, CHLOROPLASTIC"/>
    <property type="match status" value="1"/>
</dbReference>
<dbReference type="Gene3D" id="3.90.1150.10">
    <property type="entry name" value="Aspartate Aminotransferase, domain 1"/>
    <property type="match status" value="1"/>
</dbReference>